<feature type="transmembrane region" description="Helical" evidence="6">
    <location>
        <begin position="121"/>
        <end position="139"/>
    </location>
</feature>
<feature type="transmembrane region" description="Helical" evidence="6">
    <location>
        <begin position="264"/>
        <end position="287"/>
    </location>
</feature>
<keyword evidence="5 6" id="KW-0472">Membrane</keyword>
<sequence>MLWGDKVGMDDVFGILASLLGGIGLFLLGMRLMTDGLTRAAGPALKSGLELATRSRIRGLLVGILITAIVQSSSAVTVAAIGFANAGLMNLVQSVWVIFGTNVGTTMTGWLVALVGVRIDVGALALPLVGLGMVGWLIAKNRPRSGGLGEAVAGFGAFFLGVGVLQAGFADLAPQVTILTEGLSGTGWEMPAFVLLGIVLTTLTQSSSAAIAIALTAGAGGTLTLEQAAATVVGTNIGTTSTALFAAIGATATAKRVAVMHISFNLLTGGVAFVLLPLLLALAIFLARGSTDTALVLAVFHTLFNVLGVILIWPLTPTLVKFLSHRFMPRHGEDMVLRHLDATLAEVPELAIKALAMELERMSKLIFAHGKAKLAGDPGPSNSLSDVMWLGDEIRGFVDRLNRGTLGPNAVDAISDMLRALQHLDELALAIGAFPPAPEEAVRGIAPTGFALLSRHAAQGCTLLDPFPLQDANARLQELADQSTDTYEAIKAALLRSAASGHAPIIEVEAALVYARAMRDLGQTARKAQKRLMPWRSAPLIGEGNDVQGQG</sequence>
<dbReference type="EMBL" id="BMKB01000001">
    <property type="protein sequence ID" value="GGA39168.1"/>
    <property type="molecule type" value="Genomic_DNA"/>
</dbReference>
<dbReference type="PANTHER" id="PTHR10010">
    <property type="entry name" value="SOLUTE CARRIER FAMILY 34 SODIUM PHOSPHATE , MEMBER 2-RELATED"/>
    <property type="match status" value="1"/>
</dbReference>
<feature type="transmembrane region" description="Helical" evidence="6">
    <location>
        <begin position="228"/>
        <end position="252"/>
    </location>
</feature>
<dbReference type="Pfam" id="PF02690">
    <property type="entry name" value="Na_Pi_cotrans"/>
    <property type="match status" value="2"/>
</dbReference>
<keyword evidence="3 6" id="KW-0812">Transmembrane</keyword>
<dbReference type="GO" id="GO:0005886">
    <property type="term" value="C:plasma membrane"/>
    <property type="evidence" value="ECO:0007669"/>
    <property type="project" value="UniProtKB-SubCell"/>
</dbReference>
<evidence type="ECO:0000256" key="5">
    <source>
        <dbReference type="ARBA" id="ARBA00023136"/>
    </source>
</evidence>
<evidence type="ECO:0000256" key="3">
    <source>
        <dbReference type="ARBA" id="ARBA00022692"/>
    </source>
</evidence>
<dbReference type="AlphaFoldDB" id="A0A916R9R8"/>
<feature type="transmembrane region" description="Helical" evidence="6">
    <location>
        <begin position="60"/>
        <end position="83"/>
    </location>
</feature>
<dbReference type="Proteomes" id="UP000596977">
    <property type="component" value="Unassembled WGS sequence"/>
</dbReference>
<accession>A0A916R9R8</accession>
<protein>
    <recommendedName>
        <fullName evidence="9">Phosphate:Na+ symporter</fullName>
    </recommendedName>
</protein>
<evidence type="ECO:0000313" key="8">
    <source>
        <dbReference type="Proteomes" id="UP000596977"/>
    </source>
</evidence>
<evidence type="ECO:0000256" key="6">
    <source>
        <dbReference type="SAM" id="Phobius"/>
    </source>
</evidence>
<dbReference type="GO" id="GO:0044341">
    <property type="term" value="P:sodium-dependent phosphate transport"/>
    <property type="evidence" value="ECO:0007669"/>
    <property type="project" value="InterPro"/>
</dbReference>
<feature type="transmembrane region" description="Helical" evidence="6">
    <location>
        <begin position="12"/>
        <end position="30"/>
    </location>
</feature>
<evidence type="ECO:0000313" key="7">
    <source>
        <dbReference type="EMBL" id="GGA39168.1"/>
    </source>
</evidence>
<evidence type="ECO:0000256" key="1">
    <source>
        <dbReference type="ARBA" id="ARBA00004651"/>
    </source>
</evidence>
<comment type="subcellular location">
    <subcellularLocation>
        <location evidence="1">Cell membrane</location>
        <topology evidence="1">Multi-pass membrane protein</topology>
    </subcellularLocation>
</comment>
<organism evidence="7 8">
    <name type="scientific">Pelagibacterium lentulum</name>
    <dbReference type="NCBI Taxonomy" id="2029865"/>
    <lineage>
        <taxon>Bacteria</taxon>
        <taxon>Pseudomonadati</taxon>
        <taxon>Pseudomonadota</taxon>
        <taxon>Alphaproteobacteria</taxon>
        <taxon>Hyphomicrobiales</taxon>
        <taxon>Devosiaceae</taxon>
        <taxon>Pelagibacterium</taxon>
    </lineage>
</organism>
<proteinExistence type="predicted"/>
<comment type="caution">
    <text evidence="7">The sequence shown here is derived from an EMBL/GenBank/DDBJ whole genome shotgun (WGS) entry which is preliminary data.</text>
</comment>
<feature type="transmembrane region" description="Helical" evidence="6">
    <location>
        <begin position="293"/>
        <end position="320"/>
    </location>
</feature>
<dbReference type="PANTHER" id="PTHR10010:SF46">
    <property type="entry name" value="SODIUM-DEPENDENT PHOSPHATE TRANSPORT PROTEIN 2B"/>
    <property type="match status" value="1"/>
</dbReference>
<feature type="transmembrane region" description="Helical" evidence="6">
    <location>
        <begin position="151"/>
        <end position="172"/>
    </location>
</feature>
<keyword evidence="8" id="KW-1185">Reference proteome</keyword>
<feature type="transmembrane region" description="Helical" evidence="6">
    <location>
        <begin position="95"/>
        <end position="114"/>
    </location>
</feature>
<feature type="transmembrane region" description="Helical" evidence="6">
    <location>
        <begin position="193"/>
        <end position="216"/>
    </location>
</feature>
<evidence type="ECO:0008006" key="9">
    <source>
        <dbReference type="Google" id="ProtNLM"/>
    </source>
</evidence>
<keyword evidence="2" id="KW-1003">Cell membrane</keyword>
<dbReference type="NCBIfam" id="NF037997">
    <property type="entry name" value="Na_Pi_symport"/>
    <property type="match status" value="1"/>
</dbReference>
<evidence type="ECO:0000256" key="2">
    <source>
        <dbReference type="ARBA" id="ARBA00022475"/>
    </source>
</evidence>
<keyword evidence="4 6" id="KW-1133">Transmembrane helix</keyword>
<dbReference type="GO" id="GO:0005436">
    <property type="term" value="F:sodium:phosphate symporter activity"/>
    <property type="evidence" value="ECO:0007669"/>
    <property type="project" value="InterPro"/>
</dbReference>
<dbReference type="InterPro" id="IPR003841">
    <property type="entry name" value="Na/Pi_transpt"/>
</dbReference>
<evidence type="ECO:0000256" key="4">
    <source>
        <dbReference type="ARBA" id="ARBA00022989"/>
    </source>
</evidence>
<reference evidence="7 8" key="1">
    <citation type="journal article" date="2014" name="Int. J. Syst. Evol. Microbiol.">
        <title>Complete genome sequence of Corynebacterium casei LMG S-19264T (=DSM 44701T), isolated from a smear-ripened cheese.</title>
        <authorList>
            <consortium name="US DOE Joint Genome Institute (JGI-PGF)"/>
            <person name="Walter F."/>
            <person name="Albersmeier A."/>
            <person name="Kalinowski J."/>
            <person name="Ruckert C."/>
        </authorList>
    </citation>
    <scope>NUCLEOTIDE SEQUENCE [LARGE SCALE GENOMIC DNA]</scope>
    <source>
        <strain evidence="7 8">CGMCC 1.15896</strain>
    </source>
</reference>
<gene>
    <name evidence="7" type="ORF">GCM10011499_05760</name>
</gene>
<name>A0A916R9R8_9HYPH</name>